<dbReference type="RefSeq" id="XP_022136292.1">
    <property type="nucleotide sequence ID" value="XM_022280600.1"/>
</dbReference>
<dbReference type="GeneID" id="111008019"/>
<organism evidence="3 4">
    <name type="scientific">Momordica charantia</name>
    <name type="common">Bitter gourd</name>
    <name type="synonym">Balsam pear</name>
    <dbReference type="NCBI Taxonomy" id="3673"/>
    <lineage>
        <taxon>Eukaryota</taxon>
        <taxon>Viridiplantae</taxon>
        <taxon>Streptophyta</taxon>
        <taxon>Embryophyta</taxon>
        <taxon>Tracheophyta</taxon>
        <taxon>Spermatophyta</taxon>
        <taxon>Magnoliopsida</taxon>
        <taxon>eudicotyledons</taxon>
        <taxon>Gunneridae</taxon>
        <taxon>Pentapetalae</taxon>
        <taxon>rosids</taxon>
        <taxon>fabids</taxon>
        <taxon>Cucurbitales</taxon>
        <taxon>Cucurbitaceae</taxon>
        <taxon>Momordiceae</taxon>
        <taxon>Momordica</taxon>
    </lineage>
</organism>
<evidence type="ECO:0000313" key="3">
    <source>
        <dbReference type="Proteomes" id="UP000504603"/>
    </source>
</evidence>
<feature type="chain" id="PRO_5026752637" evidence="1">
    <location>
        <begin position="26"/>
        <end position="368"/>
    </location>
</feature>
<dbReference type="SUPFAM" id="SSF54106">
    <property type="entry name" value="LysM domain"/>
    <property type="match status" value="2"/>
</dbReference>
<dbReference type="InterPro" id="IPR018392">
    <property type="entry name" value="LysM"/>
</dbReference>
<dbReference type="Gene3D" id="3.10.350.10">
    <property type="entry name" value="LysM domain"/>
    <property type="match status" value="2"/>
</dbReference>
<evidence type="ECO:0000313" key="4">
    <source>
        <dbReference type="RefSeq" id="XP_022136292.1"/>
    </source>
</evidence>
<proteinExistence type="predicted"/>
<dbReference type="KEGG" id="mcha:111008019"/>
<feature type="signal peptide" evidence="1">
    <location>
        <begin position="1"/>
        <end position="25"/>
    </location>
</feature>
<evidence type="ECO:0000256" key="1">
    <source>
        <dbReference type="SAM" id="SignalP"/>
    </source>
</evidence>
<feature type="domain" description="LysM" evidence="2">
    <location>
        <begin position="173"/>
        <end position="217"/>
    </location>
</feature>
<dbReference type="Proteomes" id="UP000504603">
    <property type="component" value="Unplaced"/>
</dbReference>
<dbReference type="SMART" id="SM00257">
    <property type="entry name" value="LysM"/>
    <property type="match status" value="2"/>
</dbReference>
<dbReference type="AlphaFoldDB" id="A0A6J1C565"/>
<protein>
    <submittedName>
        <fullName evidence="4">LysM domain-containing GPI-anchored protein 2</fullName>
    </submittedName>
</protein>
<keyword evidence="3" id="KW-1185">Reference proteome</keyword>
<reference evidence="4" key="1">
    <citation type="submission" date="2025-08" db="UniProtKB">
        <authorList>
            <consortium name="RefSeq"/>
        </authorList>
    </citation>
    <scope>IDENTIFICATION</scope>
    <source>
        <strain evidence="4">OHB3-1</strain>
    </source>
</reference>
<sequence length="368" mass="39562">MVPYGTRTMLFRLLVLSAIAAVSTAQPPPRFNCSSALKCRSLIDYTPPNATTIAAVQSLFEVKHLLSFLGANNLPNDTSPSSPLPASQKIKIPFRCKCGNGTGLSDKHPIYKVRSGDSLDKIAEITFSRLVTFHQIADANGIPDPSKITVGQELWIPLPCSCDEVDGNTVVHYGHLVQPQSSVSAIAGRYNVSEQTILNLNGIADAKDLQAFQVLDIPLQACSSVIREDSLDFPFLLSNDTYDYTANNCVMCKCDAVKSWTLECKPSQLKAPSQKLSNWSSCPAMECEGGSLVLGNSTSSGCNTNTCAYAGFSSQTIFTNISTLNTCPGPSPDDNPNSASRTVSQSLSYLVACIHLLAYGLLLIHKQV</sequence>
<accession>A0A6J1C565</accession>
<dbReference type="InterPro" id="IPR036779">
    <property type="entry name" value="LysM_dom_sf"/>
</dbReference>
<evidence type="ECO:0000259" key="2">
    <source>
        <dbReference type="PROSITE" id="PS51782"/>
    </source>
</evidence>
<dbReference type="Pfam" id="PF01476">
    <property type="entry name" value="LysM"/>
    <property type="match status" value="2"/>
</dbReference>
<dbReference type="PANTHER" id="PTHR33734">
    <property type="entry name" value="LYSM DOMAIN-CONTAINING GPI-ANCHORED PROTEIN 2"/>
    <property type="match status" value="1"/>
</dbReference>
<name>A0A6J1C565_MOMCH</name>
<dbReference type="PROSITE" id="PS51782">
    <property type="entry name" value="LYSM"/>
    <property type="match status" value="2"/>
</dbReference>
<dbReference type="OrthoDB" id="2107166at2759"/>
<dbReference type="PANTHER" id="PTHR33734:SF11">
    <property type="entry name" value="LYSM DOMAIN-CONTAINING GPI-ANCHORED PROTEIN 2"/>
    <property type="match status" value="1"/>
</dbReference>
<gene>
    <name evidence="4" type="primary">LOC111008019</name>
</gene>
<feature type="domain" description="LysM" evidence="2">
    <location>
        <begin position="109"/>
        <end position="156"/>
    </location>
</feature>
<dbReference type="CDD" id="cd00118">
    <property type="entry name" value="LysM"/>
    <property type="match status" value="2"/>
</dbReference>
<keyword evidence="1" id="KW-0732">Signal</keyword>